<dbReference type="EMBL" id="FP929116">
    <property type="protein sequence ID" value="CBX93975.1"/>
    <property type="molecule type" value="Genomic_DNA"/>
</dbReference>
<feature type="region of interest" description="Disordered" evidence="2">
    <location>
        <begin position="1152"/>
        <end position="1176"/>
    </location>
</feature>
<reference evidence="5" key="1">
    <citation type="journal article" date="2011" name="Nat. Commun.">
        <title>Effector diversification within compartments of the Leptosphaeria maculans genome affected by Repeat-Induced Point mutations.</title>
        <authorList>
            <person name="Rouxel T."/>
            <person name="Grandaubert J."/>
            <person name="Hane J.K."/>
            <person name="Hoede C."/>
            <person name="van de Wouw A.P."/>
            <person name="Couloux A."/>
            <person name="Dominguez V."/>
            <person name="Anthouard V."/>
            <person name="Bally P."/>
            <person name="Bourras S."/>
            <person name="Cozijnsen A.J."/>
            <person name="Ciuffetti L.M."/>
            <person name="Degrave A."/>
            <person name="Dilmaghani A."/>
            <person name="Duret L."/>
            <person name="Fudal I."/>
            <person name="Goodwin S.B."/>
            <person name="Gout L."/>
            <person name="Glaser N."/>
            <person name="Linglin J."/>
            <person name="Kema G.H.J."/>
            <person name="Lapalu N."/>
            <person name="Lawrence C.B."/>
            <person name="May K."/>
            <person name="Meyer M."/>
            <person name="Ollivier B."/>
            <person name="Poulain J."/>
            <person name="Schoch C.L."/>
            <person name="Simon A."/>
            <person name="Spatafora J.W."/>
            <person name="Stachowiak A."/>
            <person name="Turgeon B.G."/>
            <person name="Tyler B.M."/>
            <person name="Vincent D."/>
            <person name="Weissenbach J."/>
            <person name="Amselem J."/>
            <person name="Quesneville H."/>
            <person name="Oliver R.P."/>
            <person name="Wincker P."/>
            <person name="Balesdent M.-H."/>
            <person name="Howlett B.J."/>
        </authorList>
    </citation>
    <scope>NUCLEOTIDE SEQUENCE [LARGE SCALE GENOMIC DNA]</scope>
    <source>
        <strain evidence="5">JN3 / isolate v23.1.3 / race Av1-4-5-6-7-8</strain>
    </source>
</reference>
<evidence type="ECO:0000313" key="4">
    <source>
        <dbReference type="EMBL" id="CBX93975.1"/>
    </source>
</evidence>
<feature type="compositionally biased region" description="Polar residues" evidence="2">
    <location>
        <begin position="343"/>
        <end position="354"/>
    </location>
</feature>
<feature type="compositionally biased region" description="Basic and acidic residues" evidence="2">
    <location>
        <begin position="435"/>
        <end position="444"/>
    </location>
</feature>
<proteinExistence type="inferred from homology"/>
<feature type="region of interest" description="Disordered" evidence="2">
    <location>
        <begin position="941"/>
        <end position="965"/>
    </location>
</feature>
<evidence type="ECO:0000256" key="2">
    <source>
        <dbReference type="SAM" id="MobiDB-lite"/>
    </source>
</evidence>
<accession>E4ZQH0</accession>
<feature type="compositionally biased region" description="Low complexity" evidence="2">
    <location>
        <begin position="46"/>
        <end position="61"/>
    </location>
</feature>
<dbReference type="VEuPathDB" id="FungiDB:LEMA_P036490.1"/>
<gene>
    <name evidence="4" type="ORF">LEMA_P036490.1</name>
</gene>
<feature type="compositionally biased region" description="Basic and acidic residues" evidence="2">
    <location>
        <begin position="283"/>
        <end position="312"/>
    </location>
</feature>
<feature type="compositionally biased region" description="Polar residues" evidence="2">
    <location>
        <begin position="1"/>
        <end position="10"/>
    </location>
</feature>
<dbReference type="InterPro" id="IPR029058">
    <property type="entry name" value="AB_hydrolase_fold"/>
</dbReference>
<keyword evidence="5" id="KW-1185">Reference proteome</keyword>
<name>E4ZQH0_LEPMJ</name>
<dbReference type="SUPFAM" id="SSF53474">
    <property type="entry name" value="alpha/beta-Hydrolases"/>
    <property type="match status" value="1"/>
</dbReference>
<sequence>MEFTVQTASHHATRSARPFPADTASPPENLSSDHHHHHHHHHHHSTTNSSAAHSTHSTHSNHGSKSRRRTSPPASVKTADARLTTTTATTNTTKRSSNYIRTQAASPQVISSLIDQLSAISIPAHNHFENLLVGYDNAPSVPPSPSIPTHSGRASFTGGHDGHALDQAAHHHHTLRDSSDFLYPDDPCEPPVIRTSKPPSGRSPLTAPKKQREKPHSLTSYIGRSGGSSCSLQSAHSNRSASSFGAISIETPAPKPVAGGSTRSSVESKRSVKGHRSLMYMSSRERLRQKETERKRNTVHAGDDRSSQESARKPAPQLFPYEDTIKEEPPLKEEHIPQRSESTRFLQRYPSRNSSPRRLRINLVDDSPPPIESTPERGLIPELIPDRNSSLRHSGSPSRKSRRRKSPEKQREKPRQAQGEMAPAEQGKKNGSRSALKETILKELEQEENEVAQRIRVLKEQKMRRDILAGKMPVDAETGASPPHPPHVSSNPSPEASPTSTVSSASEKRVQDLSKAHRVLGIALDGPFVGDLKESPVRPHDSRYSEPPPVPPPQHVRHSRHRSLTLNDGDQMASYPINYALAIKRLEDPVPLSPVFEPPPTASSPPLTADSASIKSDPNVVKRSSSMTAGGRTGLGRRTATDSVLMGSFPKHRHSTSVTDVTLDRLSPTPRSIHSDMSVKHHSMLASTSPVSNSLQLQRKRTLTKKRWSHPDLPVQAEKAHNAKVERLEAKAAATAKQNPVRSTVEERPASLDSIDLDVQSYLNSQRLSQKIRHPQTGRIISFSEVGDPEGYAVFVCVGMGLTRFVMAFYDQLATTLKLRLITPDRPGVGGSQVDPTGTPLSWPDDVLVICQALKISKFSLLAHSAGAIYALATSLRMPQHIRGRVHLLAPWIPPSQMAPIGISQDSPPTQQLPRSQRFLRALPPSLLKVANSTFLSATSASLQRTGPKTAPKTKRKSTAPAVQPLRQSLKDDRRQSMMLMDQVPPNTSSLTLTNPADPNYEENKRLQEALTLAERERQRAFDERLTFAIWDRATANANPATDLIVCLETKQTIGFRYEDINRPVVIHHGSKDSRVPVANVRWLGKLMRKCEVRILEGEQHGLMASAQVMGNVLTEMATDWEDWTTVTTETRTLMRRKTGEKLRSQMSFTNLQHAHQQHQQHQQQQQQQQQQQLSY</sequence>
<dbReference type="Gene3D" id="3.40.50.1820">
    <property type="entry name" value="alpha/beta hydrolase"/>
    <property type="match status" value="1"/>
</dbReference>
<feature type="domain" description="AB hydrolase-1" evidence="3">
    <location>
        <begin position="799"/>
        <end position="945"/>
    </location>
</feature>
<comment type="similarity">
    <text evidence="1">Belongs to the peptidase S33 family. ABHD4/ABHD5 subfamily.</text>
</comment>
<dbReference type="PANTHER" id="PTHR42886">
    <property type="entry name" value="RE40534P-RELATED"/>
    <property type="match status" value="1"/>
</dbReference>
<feature type="compositionally biased region" description="Low complexity" evidence="2">
    <location>
        <begin position="81"/>
        <end position="93"/>
    </location>
</feature>
<feature type="region of interest" description="Disordered" evidence="2">
    <location>
        <begin position="252"/>
        <end position="512"/>
    </location>
</feature>
<feature type="compositionally biased region" description="Basic and acidic residues" evidence="2">
    <location>
        <begin position="323"/>
        <end position="342"/>
    </location>
</feature>
<feature type="compositionally biased region" description="Low complexity" evidence="2">
    <location>
        <begin position="1153"/>
        <end position="1176"/>
    </location>
</feature>
<evidence type="ECO:0000313" key="5">
    <source>
        <dbReference type="Proteomes" id="UP000002668"/>
    </source>
</evidence>
<feature type="compositionally biased region" description="Basic and acidic residues" evidence="2">
    <location>
        <begin position="531"/>
        <end position="544"/>
    </location>
</feature>
<protein>
    <recommendedName>
        <fullName evidence="3">AB hydrolase-1 domain-containing protein</fullName>
    </recommendedName>
</protein>
<dbReference type="Pfam" id="PF12697">
    <property type="entry name" value="Abhydrolase_6"/>
    <property type="match status" value="1"/>
</dbReference>
<feature type="compositionally biased region" description="Polar residues" evidence="2">
    <location>
        <begin position="496"/>
        <end position="505"/>
    </location>
</feature>
<dbReference type="OMA" id="GYAVFVC"/>
<organism evidence="5">
    <name type="scientific">Leptosphaeria maculans (strain JN3 / isolate v23.1.3 / race Av1-4-5-6-7-8)</name>
    <name type="common">Blackleg fungus</name>
    <name type="synonym">Phoma lingam</name>
    <dbReference type="NCBI Taxonomy" id="985895"/>
    <lineage>
        <taxon>Eukaryota</taxon>
        <taxon>Fungi</taxon>
        <taxon>Dikarya</taxon>
        <taxon>Ascomycota</taxon>
        <taxon>Pezizomycotina</taxon>
        <taxon>Dothideomycetes</taxon>
        <taxon>Pleosporomycetidae</taxon>
        <taxon>Pleosporales</taxon>
        <taxon>Pleosporineae</taxon>
        <taxon>Leptosphaeriaceae</taxon>
        <taxon>Plenodomus</taxon>
        <taxon>Plenodomus lingam/Leptosphaeria maculans species complex</taxon>
    </lineage>
</organism>
<dbReference type="HOGENOM" id="CLU_005757_1_0_1"/>
<dbReference type="AlphaFoldDB" id="E4ZQH0"/>
<feature type="compositionally biased region" description="Polar residues" evidence="2">
    <location>
        <begin position="217"/>
        <end position="236"/>
    </location>
</feature>
<dbReference type="Proteomes" id="UP000002668">
    <property type="component" value="Genome"/>
</dbReference>
<dbReference type="GeneID" id="13284194"/>
<feature type="region of interest" description="Disordered" evidence="2">
    <location>
        <begin position="142"/>
        <end position="236"/>
    </location>
</feature>
<evidence type="ECO:0000256" key="1">
    <source>
        <dbReference type="ARBA" id="ARBA00038097"/>
    </source>
</evidence>
<dbReference type="eggNOG" id="ENOG502QTP8">
    <property type="taxonomic scope" value="Eukaryota"/>
</dbReference>
<feature type="region of interest" description="Disordered" evidence="2">
    <location>
        <begin position="592"/>
        <end position="637"/>
    </location>
</feature>
<feature type="compositionally biased region" description="Low complexity" evidence="2">
    <location>
        <begin position="604"/>
        <end position="613"/>
    </location>
</feature>
<dbReference type="InterPro" id="IPR000073">
    <property type="entry name" value="AB_hydrolase_1"/>
</dbReference>
<dbReference type="STRING" id="985895.E4ZQH0"/>
<evidence type="ECO:0000259" key="3">
    <source>
        <dbReference type="Pfam" id="PF12697"/>
    </source>
</evidence>
<dbReference type="OrthoDB" id="435520at2759"/>
<feature type="compositionally biased region" description="Basic and acidic residues" evidence="2">
    <location>
        <begin position="451"/>
        <end position="468"/>
    </location>
</feature>
<feature type="compositionally biased region" description="Basic residues" evidence="2">
    <location>
        <begin position="34"/>
        <end position="45"/>
    </location>
</feature>
<dbReference type="InParanoid" id="E4ZQH0"/>
<feature type="region of interest" description="Disordered" evidence="2">
    <location>
        <begin position="1"/>
        <end position="100"/>
    </location>
</feature>
<dbReference type="PANTHER" id="PTHR42886:SF29">
    <property type="entry name" value="PUMMELIG, ISOFORM A"/>
    <property type="match status" value="1"/>
</dbReference>
<feature type="region of interest" description="Disordered" evidence="2">
    <location>
        <begin position="524"/>
        <end position="570"/>
    </location>
</feature>